<gene>
    <name evidence="1" type="primary">MAGI2_0</name>
    <name evidence="1" type="ORF">FJT64_006118</name>
</gene>
<dbReference type="GO" id="GO:0016301">
    <property type="term" value="F:kinase activity"/>
    <property type="evidence" value="ECO:0007669"/>
    <property type="project" value="UniProtKB-KW"/>
</dbReference>
<comment type="caution">
    <text evidence="1">The sequence shown here is derived from an EMBL/GenBank/DDBJ whole genome shotgun (WGS) entry which is preliminary data.</text>
</comment>
<accession>A0A6A4VJ37</accession>
<keyword evidence="1" id="KW-0418">Kinase</keyword>
<dbReference type="Proteomes" id="UP000440578">
    <property type="component" value="Unassembled WGS sequence"/>
</dbReference>
<evidence type="ECO:0000313" key="2">
    <source>
        <dbReference type="Proteomes" id="UP000440578"/>
    </source>
</evidence>
<dbReference type="Gene3D" id="2.30.42.10">
    <property type="match status" value="1"/>
</dbReference>
<protein>
    <submittedName>
        <fullName evidence="1">Membrane-associated guanylate kinase, WW and PDZ domain-containing protein 2</fullName>
    </submittedName>
</protein>
<dbReference type="InterPro" id="IPR036034">
    <property type="entry name" value="PDZ_sf"/>
</dbReference>
<dbReference type="OrthoDB" id="66881at2759"/>
<evidence type="ECO:0000313" key="1">
    <source>
        <dbReference type="EMBL" id="KAF0296427.1"/>
    </source>
</evidence>
<dbReference type="AlphaFoldDB" id="A0A6A4VJ37"/>
<reference evidence="1 2" key="1">
    <citation type="submission" date="2019-07" db="EMBL/GenBank/DDBJ databases">
        <title>Draft genome assembly of a fouling barnacle, Amphibalanus amphitrite (Darwin, 1854): The first reference genome for Thecostraca.</title>
        <authorList>
            <person name="Kim W."/>
        </authorList>
    </citation>
    <scope>NUCLEOTIDE SEQUENCE [LARGE SCALE GENOMIC DNA]</scope>
    <source>
        <strain evidence="1">SNU_AA5</strain>
        <tissue evidence="1">Soma without cirri and trophi</tissue>
    </source>
</reference>
<name>A0A6A4VJ37_AMPAM</name>
<proteinExistence type="predicted"/>
<keyword evidence="2" id="KW-1185">Reference proteome</keyword>
<organism evidence="1 2">
    <name type="scientific">Amphibalanus amphitrite</name>
    <name type="common">Striped barnacle</name>
    <name type="synonym">Balanus amphitrite</name>
    <dbReference type="NCBI Taxonomy" id="1232801"/>
    <lineage>
        <taxon>Eukaryota</taxon>
        <taxon>Metazoa</taxon>
        <taxon>Ecdysozoa</taxon>
        <taxon>Arthropoda</taxon>
        <taxon>Crustacea</taxon>
        <taxon>Multicrustacea</taxon>
        <taxon>Cirripedia</taxon>
        <taxon>Thoracica</taxon>
        <taxon>Thoracicalcarea</taxon>
        <taxon>Balanomorpha</taxon>
        <taxon>Balanoidea</taxon>
        <taxon>Balanidae</taxon>
        <taxon>Amphibalaninae</taxon>
        <taxon>Amphibalanus</taxon>
    </lineage>
</organism>
<dbReference type="EMBL" id="VIIS01001560">
    <property type="protein sequence ID" value="KAF0296427.1"/>
    <property type="molecule type" value="Genomic_DNA"/>
</dbReference>
<dbReference type="SUPFAM" id="SSF50156">
    <property type="entry name" value="PDZ domain-like"/>
    <property type="match status" value="1"/>
</dbReference>
<sequence>MLSGGARRGEPAHWSVDLRETVLTADPERLYIEIDGGSEEGQFGCVGAVQHERVNYISGRLEPGEVLVEVQGQKVGGYTRRDITTWLKHCCRSGTPVVIRTARLGPAFSSPTRDPTLPGPPCS</sequence>
<keyword evidence="1" id="KW-0808">Transferase</keyword>